<feature type="non-terminal residue" evidence="2">
    <location>
        <position position="91"/>
    </location>
</feature>
<feature type="non-terminal residue" evidence="2">
    <location>
        <position position="1"/>
    </location>
</feature>
<keyword evidence="1" id="KW-0472">Membrane</keyword>
<dbReference type="AlphaFoldDB" id="A0A2U9BCA7"/>
<evidence type="ECO:0000313" key="3">
    <source>
        <dbReference type="Proteomes" id="UP000246464"/>
    </source>
</evidence>
<feature type="transmembrane region" description="Helical" evidence="1">
    <location>
        <begin position="24"/>
        <end position="43"/>
    </location>
</feature>
<proteinExistence type="predicted"/>
<evidence type="ECO:0000313" key="2">
    <source>
        <dbReference type="EMBL" id="AWP01585.1"/>
    </source>
</evidence>
<dbReference type="Proteomes" id="UP000246464">
    <property type="component" value="Chromosome 5"/>
</dbReference>
<sequence length="91" mass="10175">PSQEAEPVAQTGDREVCVYVEQVVLSWLLVFAGPGFLLVLVKIPPFLWAVQIRALFVGVMGRLQARCQGCFQPWIRENPGNNGLLTKQQHD</sequence>
<gene>
    <name evidence="2" type="ORF">SMAX5B_012505</name>
</gene>
<reference evidence="2 3" key="1">
    <citation type="submission" date="2017-12" db="EMBL/GenBank/DDBJ databases">
        <title>Integrating genomic resources of turbot (Scophthalmus maximus) in depth evaluation of genetic and physical mapping variation across individuals.</title>
        <authorList>
            <person name="Martinez P."/>
        </authorList>
    </citation>
    <scope>NUCLEOTIDE SEQUENCE [LARGE SCALE GENOMIC DNA]</scope>
</reference>
<accession>A0A2U9BCA7</accession>
<keyword evidence="1" id="KW-0812">Transmembrane</keyword>
<organism evidence="2 3">
    <name type="scientific">Scophthalmus maximus</name>
    <name type="common">Turbot</name>
    <name type="synonym">Psetta maxima</name>
    <dbReference type="NCBI Taxonomy" id="52904"/>
    <lineage>
        <taxon>Eukaryota</taxon>
        <taxon>Metazoa</taxon>
        <taxon>Chordata</taxon>
        <taxon>Craniata</taxon>
        <taxon>Vertebrata</taxon>
        <taxon>Euteleostomi</taxon>
        <taxon>Actinopterygii</taxon>
        <taxon>Neopterygii</taxon>
        <taxon>Teleostei</taxon>
        <taxon>Neoteleostei</taxon>
        <taxon>Acanthomorphata</taxon>
        <taxon>Carangaria</taxon>
        <taxon>Pleuronectiformes</taxon>
        <taxon>Pleuronectoidei</taxon>
        <taxon>Scophthalmidae</taxon>
        <taxon>Scophthalmus</taxon>
    </lineage>
</organism>
<name>A0A2U9BCA7_SCOMX</name>
<protein>
    <submittedName>
        <fullName evidence="2">Uncharacterized protein</fullName>
    </submittedName>
</protein>
<dbReference type="EMBL" id="CP026247">
    <property type="protein sequence ID" value="AWP01585.1"/>
    <property type="molecule type" value="Genomic_DNA"/>
</dbReference>
<keyword evidence="3" id="KW-1185">Reference proteome</keyword>
<keyword evidence="1" id="KW-1133">Transmembrane helix</keyword>
<evidence type="ECO:0000256" key="1">
    <source>
        <dbReference type="SAM" id="Phobius"/>
    </source>
</evidence>